<protein>
    <submittedName>
        <fullName evidence="3">Uncharacterized protein</fullName>
    </submittedName>
</protein>
<accession>A0ABM7EEW2</accession>
<sequence>MAGFADLFSAENVGNLMQDPRLALGLQLMAQGRPGSSAQTLGQGGAQAVQMYQQQQHQRGLADYRNRLAQMQQDQLAMQQQAAQAKAQREQEYRARLADPNFLAGLSPTARMMAQLGVDPNALIRAQSADNLAQHRQAQLAQQQGQFDARQANHGSGGQPSGPRTPAPRPYIDQPIGNNQMQRYKFDPSIGDYAPWGEPFNQYSPGRKAKGGADGMVGAILNPEQPDAEAVPDASSLPGTGSMQSYMPRPQGPVGVLPMSAAGGNASQKPTTRVPNTRKPAVSGDLAAAKSAISAGKSRQAVVNRLMQAGYTAEQIKGAGI</sequence>
<feature type="compositionally biased region" description="Polar residues" evidence="2">
    <location>
        <begin position="265"/>
        <end position="275"/>
    </location>
</feature>
<organism evidence="3 4">
    <name type="scientific">Pseudomonas putida NBRC 14164</name>
    <dbReference type="NCBI Taxonomy" id="1211579"/>
    <lineage>
        <taxon>Bacteria</taxon>
        <taxon>Pseudomonadati</taxon>
        <taxon>Pseudomonadota</taxon>
        <taxon>Gammaproteobacteria</taxon>
        <taxon>Pseudomonadales</taxon>
        <taxon>Pseudomonadaceae</taxon>
        <taxon>Pseudomonas</taxon>
    </lineage>
</organism>
<gene>
    <name evidence="3" type="ORF">PP4_23450</name>
</gene>
<evidence type="ECO:0000313" key="3">
    <source>
        <dbReference type="EMBL" id="BAN54198.1"/>
    </source>
</evidence>
<dbReference type="Proteomes" id="UP000016702">
    <property type="component" value="Chromosome"/>
</dbReference>
<dbReference type="EMBL" id="AP013070">
    <property type="protein sequence ID" value="BAN54198.1"/>
    <property type="molecule type" value="Genomic_DNA"/>
</dbReference>
<feature type="coiled-coil region" evidence="1">
    <location>
        <begin position="54"/>
        <end position="88"/>
    </location>
</feature>
<keyword evidence="1" id="KW-0175">Coiled coil</keyword>
<feature type="compositionally biased region" description="Low complexity" evidence="2">
    <location>
        <begin position="137"/>
        <end position="152"/>
    </location>
</feature>
<evidence type="ECO:0000256" key="1">
    <source>
        <dbReference type="SAM" id="Coils"/>
    </source>
</evidence>
<keyword evidence="4" id="KW-1185">Reference proteome</keyword>
<reference evidence="3 4" key="1">
    <citation type="journal article" date="2014" name="Genome Announc.">
        <title>The Complete Genome Sequence of Pseudomonas putida NBRC 14164T Confirms High Intraspecies Variation.</title>
        <authorList>
            <person name="Ohji S."/>
            <person name="Yamazoe A."/>
            <person name="Hosoyama A."/>
            <person name="Tsuchikane K."/>
            <person name="Ezaki T."/>
            <person name="Fujita N."/>
        </authorList>
    </citation>
    <scope>NUCLEOTIDE SEQUENCE [LARGE SCALE GENOMIC DNA]</scope>
    <source>
        <strain evidence="3 4">NBRC 14164</strain>
    </source>
</reference>
<name>A0ABM7EEW2_PSEPU</name>
<proteinExistence type="predicted"/>
<feature type="region of interest" description="Disordered" evidence="2">
    <location>
        <begin position="137"/>
        <end position="177"/>
    </location>
</feature>
<evidence type="ECO:0000313" key="4">
    <source>
        <dbReference type="Proteomes" id="UP000016702"/>
    </source>
</evidence>
<evidence type="ECO:0000256" key="2">
    <source>
        <dbReference type="SAM" id="MobiDB-lite"/>
    </source>
</evidence>
<feature type="region of interest" description="Disordered" evidence="2">
    <location>
        <begin position="226"/>
        <end position="280"/>
    </location>
</feature>